<dbReference type="PANTHER" id="PTHR23048:SF13">
    <property type="entry name" value="EF-HAND DOMAIN-CONTAINING PROTEIN"/>
    <property type="match status" value="1"/>
</dbReference>
<dbReference type="FunFam" id="1.10.238.10:FF:000001">
    <property type="entry name" value="Calmodulin 1"/>
    <property type="match status" value="1"/>
</dbReference>
<evidence type="ECO:0000313" key="2">
    <source>
        <dbReference type="EMBL" id="VDN57258.1"/>
    </source>
</evidence>
<evidence type="ECO:0000313" key="5">
    <source>
        <dbReference type="WBParaSite" id="DME_0000307201-mRNA-1"/>
    </source>
</evidence>
<dbReference type="InterPro" id="IPR011992">
    <property type="entry name" value="EF-hand-dom_pair"/>
</dbReference>
<organism evidence="3 5">
    <name type="scientific">Dracunculus medinensis</name>
    <name type="common">Guinea worm</name>
    <dbReference type="NCBI Taxonomy" id="318479"/>
    <lineage>
        <taxon>Eukaryota</taxon>
        <taxon>Metazoa</taxon>
        <taxon>Ecdysozoa</taxon>
        <taxon>Nematoda</taxon>
        <taxon>Chromadorea</taxon>
        <taxon>Rhabditida</taxon>
        <taxon>Spirurina</taxon>
        <taxon>Dracunculoidea</taxon>
        <taxon>Dracunculidae</taxon>
        <taxon>Dracunculus</taxon>
    </lineage>
</organism>
<evidence type="ECO:0000259" key="1">
    <source>
        <dbReference type="PROSITE" id="PS50222"/>
    </source>
</evidence>
<dbReference type="PROSITE" id="PS50222">
    <property type="entry name" value="EF_HAND_2"/>
    <property type="match status" value="1"/>
</dbReference>
<gene>
    <name evidence="2" type="ORF">DME_LOCUS7231</name>
</gene>
<keyword evidence="4" id="KW-1185">Reference proteome</keyword>
<dbReference type="InterPro" id="IPR002048">
    <property type="entry name" value="EF_hand_dom"/>
</dbReference>
<name>A0A0N4U7U2_DRAME</name>
<protein>
    <submittedName>
        <fullName evidence="5">EF-hand domain-containing protein</fullName>
    </submittedName>
</protein>
<evidence type="ECO:0000313" key="3">
    <source>
        <dbReference type="Proteomes" id="UP000038040"/>
    </source>
</evidence>
<sequence>MDDMKEIFTLFDTVGDMKISINEVGTCLRVLGHAPTEEQVKILIKPWEDKKENRISAEEFIPIVNKIISLEKICKRFSVSEYIEAFSQAERDRNGFIHSTQLKFLLMHIGERLSREEVEKTILGIENADGKIDIERYVNRICDSQVEFSEKLL</sequence>
<dbReference type="SUPFAM" id="SSF47473">
    <property type="entry name" value="EF-hand"/>
    <property type="match status" value="1"/>
</dbReference>
<dbReference type="PANTHER" id="PTHR23048">
    <property type="entry name" value="MYOSIN LIGHT CHAIN 1, 3"/>
    <property type="match status" value="1"/>
</dbReference>
<dbReference type="SMART" id="SM00054">
    <property type="entry name" value="EFh"/>
    <property type="match status" value="2"/>
</dbReference>
<dbReference type="GO" id="GO:0005509">
    <property type="term" value="F:calcium ion binding"/>
    <property type="evidence" value="ECO:0007669"/>
    <property type="project" value="InterPro"/>
</dbReference>
<dbReference type="STRING" id="318479.A0A0N4U7U2"/>
<dbReference type="OrthoDB" id="5959761at2759"/>
<dbReference type="GO" id="GO:0016460">
    <property type="term" value="C:myosin II complex"/>
    <property type="evidence" value="ECO:0007669"/>
    <property type="project" value="TreeGrafter"/>
</dbReference>
<reference evidence="2 4" key="2">
    <citation type="submission" date="2018-11" db="EMBL/GenBank/DDBJ databases">
        <authorList>
            <consortium name="Pathogen Informatics"/>
        </authorList>
    </citation>
    <scope>NUCLEOTIDE SEQUENCE [LARGE SCALE GENOMIC DNA]</scope>
</reference>
<dbReference type="Proteomes" id="UP000038040">
    <property type="component" value="Unplaced"/>
</dbReference>
<dbReference type="InterPro" id="IPR050230">
    <property type="entry name" value="CALM/Myosin/TropC-like"/>
</dbReference>
<dbReference type="WBParaSite" id="DME_0000307201-mRNA-1">
    <property type="protein sequence ID" value="DME_0000307201-mRNA-1"/>
    <property type="gene ID" value="DME_0000307201"/>
</dbReference>
<dbReference type="AlphaFoldDB" id="A0A0N4U7U2"/>
<feature type="domain" description="EF-hand" evidence="1">
    <location>
        <begin position="1"/>
        <end position="34"/>
    </location>
</feature>
<accession>A0A0N4U7U2</accession>
<evidence type="ECO:0000313" key="4">
    <source>
        <dbReference type="Proteomes" id="UP000274756"/>
    </source>
</evidence>
<dbReference type="Gene3D" id="1.10.238.10">
    <property type="entry name" value="EF-hand"/>
    <property type="match status" value="2"/>
</dbReference>
<proteinExistence type="predicted"/>
<reference evidence="5" key="1">
    <citation type="submission" date="2017-02" db="UniProtKB">
        <authorList>
            <consortium name="WormBaseParasite"/>
        </authorList>
    </citation>
    <scope>IDENTIFICATION</scope>
</reference>
<dbReference type="Proteomes" id="UP000274756">
    <property type="component" value="Unassembled WGS sequence"/>
</dbReference>
<dbReference type="EMBL" id="UYYG01001159">
    <property type="protein sequence ID" value="VDN57258.1"/>
    <property type="molecule type" value="Genomic_DNA"/>
</dbReference>